<evidence type="ECO:0000313" key="2">
    <source>
        <dbReference type="EMBL" id="CAG5001272.1"/>
    </source>
</evidence>
<keyword evidence="3" id="KW-1185">Reference proteome</keyword>
<keyword evidence="1" id="KW-0472">Membrane</keyword>
<dbReference type="EMBL" id="CAJRAF010000002">
    <property type="protein sequence ID" value="CAG5001272.1"/>
    <property type="molecule type" value="Genomic_DNA"/>
</dbReference>
<evidence type="ECO:0008006" key="4">
    <source>
        <dbReference type="Google" id="ProtNLM"/>
    </source>
</evidence>
<sequence length="253" mass="28550">MKRERTIMVSMLILQLILWLGFLVHQSPRFAGSLTGGILAITAALLMIVPPLLYSATKRIPFFKEKITKSISMGTLLTWHVYTSIVGAILAILHTGHRFESNLGIWLTVMMMLTVLSGFTGRYFLSYSSKEVNEKQAELNLLATQYNQLINEIGKQPESGASHVVSNNLISRAFNSFVGTQGIATDPKSLLSHRALLLTESIADLEYAIKTHELLKRRTARWLKIHIITSSAFYILLILHIWSAIYFGLRYLR</sequence>
<reference evidence="2" key="1">
    <citation type="submission" date="2021-04" db="EMBL/GenBank/DDBJ databases">
        <authorList>
            <person name="Rodrigo-Torres L."/>
            <person name="Arahal R. D."/>
            <person name="Lucena T."/>
        </authorList>
    </citation>
    <scope>NUCLEOTIDE SEQUENCE</scope>
    <source>
        <strain evidence="2">CECT 9275</strain>
    </source>
</reference>
<organism evidence="2 3">
    <name type="scientific">Dyadobacter helix</name>
    <dbReference type="NCBI Taxonomy" id="2822344"/>
    <lineage>
        <taxon>Bacteria</taxon>
        <taxon>Pseudomonadati</taxon>
        <taxon>Bacteroidota</taxon>
        <taxon>Cytophagia</taxon>
        <taxon>Cytophagales</taxon>
        <taxon>Spirosomataceae</taxon>
        <taxon>Dyadobacter</taxon>
    </lineage>
</organism>
<feature type="transmembrane region" description="Helical" evidence="1">
    <location>
        <begin position="105"/>
        <end position="125"/>
    </location>
</feature>
<dbReference type="Proteomes" id="UP000680038">
    <property type="component" value="Unassembled WGS sequence"/>
</dbReference>
<accession>A0A916JBY9</accession>
<protein>
    <recommendedName>
        <fullName evidence="4">Iron reductase</fullName>
    </recommendedName>
</protein>
<proteinExistence type="predicted"/>
<evidence type="ECO:0000313" key="3">
    <source>
        <dbReference type="Proteomes" id="UP000680038"/>
    </source>
</evidence>
<feature type="transmembrane region" description="Helical" evidence="1">
    <location>
        <begin position="75"/>
        <end position="93"/>
    </location>
</feature>
<evidence type="ECO:0000256" key="1">
    <source>
        <dbReference type="SAM" id="Phobius"/>
    </source>
</evidence>
<keyword evidence="1" id="KW-0812">Transmembrane</keyword>
<feature type="transmembrane region" description="Helical" evidence="1">
    <location>
        <begin position="7"/>
        <end position="24"/>
    </location>
</feature>
<dbReference type="RefSeq" id="WP_215239239.1">
    <property type="nucleotide sequence ID" value="NZ_CAJRAF010000002.1"/>
</dbReference>
<comment type="caution">
    <text evidence="2">The sequence shown here is derived from an EMBL/GenBank/DDBJ whole genome shotgun (WGS) entry which is preliminary data.</text>
</comment>
<dbReference type="AlphaFoldDB" id="A0A916JBY9"/>
<feature type="transmembrane region" description="Helical" evidence="1">
    <location>
        <begin position="30"/>
        <end position="54"/>
    </location>
</feature>
<keyword evidence="1" id="KW-1133">Transmembrane helix</keyword>
<feature type="transmembrane region" description="Helical" evidence="1">
    <location>
        <begin position="225"/>
        <end position="249"/>
    </location>
</feature>
<name>A0A916JBY9_9BACT</name>
<gene>
    <name evidence="2" type="ORF">DYBT9275_02632</name>
</gene>